<feature type="transmembrane region" description="Helical" evidence="1">
    <location>
        <begin position="516"/>
        <end position="539"/>
    </location>
</feature>
<keyword evidence="1" id="KW-0812">Transmembrane</keyword>
<keyword evidence="1" id="KW-0472">Membrane</keyword>
<organism evidence="3 4">
    <name type="scientific">Penicillium angulare</name>
    <dbReference type="NCBI Taxonomy" id="116970"/>
    <lineage>
        <taxon>Eukaryota</taxon>
        <taxon>Fungi</taxon>
        <taxon>Dikarya</taxon>
        <taxon>Ascomycota</taxon>
        <taxon>Pezizomycotina</taxon>
        <taxon>Eurotiomycetes</taxon>
        <taxon>Eurotiomycetidae</taxon>
        <taxon>Eurotiales</taxon>
        <taxon>Aspergillaceae</taxon>
        <taxon>Penicillium</taxon>
    </lineage>
</organism>
<keyword evidence="4" id="KW-1185">Reference proteome</keyword>
<feature type="transmembrane region" description="Helical" evidence="1">
    <location>
        <begin position="585"/>
        <end position="605"/>
    </location>
</feature>
<evidence type="ECO:0000259" key="2">
    <source>
        <dbReference type="Pfam" id="PF20163"/>
    </source>
</evidence>
<comment type="caution">
    <text evidence="3">The sequence shown here is derived from an EMBL/GenBank/DDBJ whole genome shotgun (WGS) entry which is preliminary data.</text>
</comment>
<reference evidence="3" key="1">
    <citation type="submission" date="2022-11" db="EMBL/GenBank/DDBJ databases">
        <authorList>
            <person name="Petersen C."/>
        </authorList>
    </citation>
    <scope>NUCLEOTIDE SEQUENCE</scope>
    <source>
        <strain evidence="3">IBT 30069</strain>
    </source>
</reference>
<dbReference type="EMBL" id="JAPQKH010000006">
    <property type="protein sequence ID" value="KAJ5094409.1"/>
    <property type="molecule type" value="Genomic_DNA"/>
</dbReference>
<proteinExistence type="predicted"/>
<dbReference type="PANTHER" id="PTHR35395:SF1">
    <property type="entry name" value="DUF6536 DOMAIN-CONTAINING PROTEIN"/>
    <property type="match status" value="1"/>
</dbReference>
<dbReference type="PANTHER" id="PTHR35395">
    <property type="entry name" value="DUF6536 DOMAIN-CONTAINING PROTEIN"/>
    <property type="match status" value="1"/>
</dbReference>
<dbReference type="Pfam" id="PF20163">
    <property type="entry name" value="DUF6536"/>
    <property type="match status" value="1"/>
</dbReference>
<feature type="transmembrane region" description="Helical" evidence="1">
    <location>
        <begin position="356"/>
        <end position="378"/>
    </location>
</feature>
<dbReference type="OrthoDB" id="5429634at2759"/>
<sequence>MGKLCYPKTKNITYNVRLLRSPFAHKNSQYQIINEIETSDPESAPNSINDRPEVRRKWIKGLRLCVLGVVLAFIAHLALLLKLAADSAANGYGWSSLTSAVYKGDCDSAHQMATGLHVLVNVIVLALTGASSYCCQILSAPSRARIDYAHSKRVWVSIGASSFSNIWYAPLWRKVLWFLVWGTSIPVQLLYNSFVYVSIGATDYGIMAAPSNFINTTDFSDWSVPGDLELDKVLGMNLESIQEEIKNGSFEKMPYVTCTEFFSQGYQTDYGTLVATLNTSKKIFAWPCQLGASDGDLTMHPGSDYSNGYSCALSTTFNSDGYYSYSNMLVAGSDENELGSCYAQKVSPACQLGCSLPIGLVVLACICLKLLCVVITAMEQRKEIILTIGDAIASFLRRTDPYTVNNCLMARSNKGQPKTVLHFKNDYPWVSVFSKAVPFRAGQTPPPQPKRISNTNTKWLYAVPRRLFGFLLILKAVIIIAAIVIFAASGSISGMGEISAERVGALHESRMSFPDWGFFPTILAVNLPQAAITVIYAIYNNVLTRTLLCAEYNSYAVKRKPLRVSFPTGEQRGTYRLSIPYRYSIPFLATFTTAHWLCSQAIYLIQFVPRDSSGDFIFDRQLNGLAVSPFGLKMMMIPMLLAVGGIILLVQRRFKSTAMPLAMNCSAAIAAACHPPPGDELAAEKPVMWGEVNIEVANLHTHMGEGLPDLKTECRHCSFTSHDTRKPDPEVVYY</sequence>
<dbReference type="AlphaFoldDB" id="A0A9W9K615"/>
<feature type="transmembrane region" description="Helical" evidence="1">
    <location>
        <begin position="61"/>
        <end position="81"/>
    </location>
</feature>
<accession>A0A9W9K615</accession>
<protein>
    <recommendedName>
        <fullName evidence="2">DUF6536 domain-containing protein</fullName>
    </recommendedName>
</protein>
<gene>
    <name evidence="3" type="ORF">N7456_010270</name>
</gene>
<feature type="transmembrane region" description="Helical" evidence="1">
    <location>
        <begin position="625"/>
        <end position="650"/>
    </location>
</feature>
<evidence type="ECO:0000313" key="4">
    <source>
        <dbReference type="Proteomes" id="UP001149165"/>
    </source>
</evidence>
<keyword evidence="1" id="KW-1133">Transmembrane helix</keyword>
<feature type="domain" description="DUF6536" evidence="2">
    <location>
        <begin position="58"/>
        <end position="214"/>
    </location>
</feature>
<evidence type="ECO:0000313" key="3">
    <source>
        <dbReference type="EMBL" id="KAJ5094409.1"/>
    </source>
</evidence>
<feature type="transmembrane region" description="Helical" evidence="1">
    <location>
        <begin position="467"/>
        <end position="488"/>
    </location>
</feature>
<dbReference type="Proteomes" id="UP001149165">
    <property type="component" value="Unassembled WGS sequence"/>
</dbReference>
<reference evidence="3" key="2">
    <citation type="journal article" date="2023" name="IMA Fungus">
        <title>Comparative genomic study of the Penicillium genus elucidates a diverse pangenome and 15 lateral gene transfer events.</title>
        <authorList>
            <person name="Petersen C."/>
            <person name="Sorensen T."/>
            <person name="Nielsen M.R."/>
            <person name="Sondergaard T.E."/>
            <person name="Sorensen J.L."/>
            <person name="Fitzpatrick D.A."/>
            <person name="Frisvad J.C."/>
            <person name="Nielsen K.L."/>
        </authorList>
    </citation>
    <scope>NUCLEOTIDE SEQUENCE</scope>
    <source>
        <strain evidence="3">IBT 30069</strain>
    </source>
</reference>
<dbReference type="InterPro" id="IPR046623">
    <property type="entry name" value="DUF6536"/>
</dbReference>
<evidence type="ECO:0000256" key="1">
    <source>
        <dbReference type="SAM" id="Phobius"/>
    </source>
</evidence>
<name>A0A9W9K615_9EURO</name>